<comment type="caution">
    <text evidence="5">Lacks conserved residue(s) required for the propagation of feature annotation.</text>
</comment>
<comment type="caution">
    <text evidence="8">The sequence shown here is derived from an EMBL/GenBank/DDBJ whole genome shotgun (WGS) entry which is preliminary data.</text>
</comment>
<dbReference type="InterPro" id="IPR043690">
    <property type="entry name" value="RimI"/>
</dbReference>
<protein>
    <recommendedName>
        <fullName evidence="5 6">[Ribosomal protein bS18]-alanine N-acetyltransferase</fullName>
        <ecNumber evidence="5 6">2.3.1.266</ecNumber>
    </recommendedName>
</protein>
<reference evidence="8 9" key="1">
    <citation type="submission" date="2018-09" db="EMBL/GenBank/DDBJ databases">
        <authorList>
            <person name="Zhu H."/>
        </authorList>
    </citation>
    <scope>NUCLEOTIDE SEQUENCE [LARGE SCALE GENOMIC DNA]</scope>
    <source>
        <strain evidence="8 9">K2R10-39</strain>
    </source>
</reference>
<dbReference type="InterPro" id="IPR000182">
    <property type="entry name" value="GNAT_dom"/>
</dbReference>
<evidence type="ECO:0000259" key="7">
    <source>
        <dbReference type="PROSITE" id="PS51186"/>
    </source>
</evidence>
<gene>
    <name evidence="5 8" type="primary">rimI</name>
    <name evidence="8" type="ORF">D3870_08315</name>
</gene>
<dbReference type="InterPro" id="IPR016181">
    <property type="entry name" value="Acyl_CoA_acyltransferase"/>
</dbReference>
<dbReference type="EC" id="2.3.1.266" evidence="5 6"/>
<dbReference type="PANTHER" id="PTHR43420">
    <property type="entry name" value="ACETYLTRANSFERASE"/>
    <property type="match status" value="1"/>
</dbReference>
<feature type="active site" description="Proton donor" evidence="5">
    <location>
        <position position="110"/>
    </location>
</feature>
<comment type="function">
    <text evidence="5 6">Acetylates the N-terminal alanine of ribosomal protein bS18.</text>
</comment>
<dbReference type="AlphaFoldDB" id="A0A418X0J5"/>
<evidence type="ECO:0000313" key="9">
    <source>
        <dbReference type="Proteomes" id="UP000285190"/>
    </source>
</evidence>
<sequence>MKLDDLPGVMTIEADVYPHPWTRGNFLDSLYSGYETWTLRDASGELVGYFLMMLAVDEVHLLNITVRRGLHGKGYGRMQLDKAAQLAREKDMTSILLEVRPSNERALAVYQRYGYVQIGRRKGYYPAADNTREDAIVMRFAL</sequence>
<comment type="similarity">
    <text evidence="1 5 6">Belongs to the acetyltransferase family. RimI subfamily.</text>
</comment>
<feature type="binding site" evidence="5">
    <location>
        <position position="103"/>
    </location>
    <ligand>
        <name>acetyl-CoA</name>
        <dbReference type="ChEBI" id="CHEBI:57288"/>
    </ligand>
</feature>
<keyword evidence="4 5" id="KW-0012">Acyltransferase</keyword>
<evidence type="ECO:0000256" key="3">
    <source>
        <dbReference type="ARBA" id="ARBA00022679"/>
    </source>
</evidence>
<dbReference type="CDD" id="cd04301">
    <property type="entry name" value="NAT_SF"/>
    <property type="match status" value="1"/>
</dbReference>
<organism evidence="8 9">
    <name type="scientific">Noviherbaspirillum cavernae</name>
    <dbReference type="NCBI Taxonomy" id="2320862"/>
    <lineage>
        <taxon>Bacteria</taxon>
        <taxon>Pseudomonadati</taxon>
        <taxon>Pseudomonadota</taxon>
        <taxon>Betaproteobacteria</taxon>
        <taxon>Burkholderiales</taxon>
        <taxon>Oxalobacteraceae</taxon>
        <taxon>Noviherbaspirillum</taxon>
    </lineage>
</organism>
<proteinExistence type="inferred from homology"/>
<accession>A0A418X0J5</accession>
<dbReference type="EMBL" id="QYUN01000002">
    <property type="protein sequence ID" value="RJG06017.1"/>
    <property type="molecule type" value="Genomic_DNA"/>
</dbReference>
<dbReference type="Proteomes" id="UP000285190">
    <property type="component" value="Unassembled WGS sequence"/>
</dbReference>
<dbReference type="NCBIfam" id="TIGR01575">
    <property type="entry name" value="rimI"/>
    <property type="match status" value="1"/>
</dbReference>
<evidence type="ECO:0000313" key="8">
    <source>
        <dbReference type="EMBL" id="RJG06017.1"/>
    </source>
</evidence>
<dbReference type="GO" id="GO:0005737">
    <property type="term" value="C:cytoplasm"/>
    <property type="evidence" value="ECO:0007669"/>
    <property type="project" value="UniProtKB-SubCell"/>
</dbReference>
<dbReference type="Pfam" id="PF00583">
    <property type="entry name" value="Acetyltransf_1"/>
    <property type="match status" value="1"/>
</dbReference>
<evidence type="ECO:0000256" key="6">
    <source>
        <dbReference type="RuleBase" id="RU363094"/>
    </source>
</evidence>
<name>A0A418X0J5_9BURK</name>
<dbReference type="HAMAP" id="MF_02210">
    <property type="entry name" value="RimI"/>
    <property type="match status" value="1"/>
</dbReference>
<evidence type="ECO:0000256" key="4">
    <source>
        <dbReference type="ARBA" id="ARBA00023315"/>
    </source>
</evidence>
<keyword evidence="9" id="KW-1185">Reference proteome</keyword>
<dbReference type="SUPFAM" id="SSF55729">
    <property type="entry name" value="Acyl-CoA N-acyltransferases (Nat)"/>
    <property type="match status" value="1"/>
</dbReference>
<evidence type="ECO:0000256" key="2">
    <source>
        <dbReference type="ARBA" id="ARBA00022490"/>
    </source>
</evidence>
<dbReference type="OrthoDB" id="9796919at2"/>
<dbReference type="RefSeq" id="WP_119738211.1">
    <property type="nucleotide sequence ID" value="NZ_QYUN01000002.1"/>
</dbReference>
<feature type="domain" description="N-acetyltransferase" evidence="7">
    <location>
        <begin position="1"/>
        <end position="142"/>
    </location>
</feature>
<comment type="subcellular location">
    <subcellularLocation>
        <location evidence="5 6">Cytoplasm</location>
    </subcellularLocation>
</comment>
<feature type="active site" description="Proton acceptor" evidence="5">
    <location>
        <position position="98"/>
    </location>
</feature>
<keyword evidence="3 5" id="KW-0808">Transferase</keyword>
<keyword evidence="2 5" id="KW-0963">Cytoplasm</keyword>
<evidence type="ECO:0000256" key="5">
    <source>
        <dbReference type="HAMAP-Rule" id="MF_02210"/>
    </source>
</evidence>
<evidence type="ECO:0000256" key="1">
    <source>
        <dbReference type="ARBA" id="ARBA00005395"/>
    </source>
</evidence>
<dbReference type="InterPro" id="IPR006464">
    <property type="entry name" value="AcTrfase_RimI/Ard1"/>
</dbReference>
<dbReference type="GO" id="GO:0008999">
    <property type="term" value="F:protein-N-terminal-alanine acetyltransferase activity"/>
    <property type="evidence" value="ECO:0007669"/>
    <property type="project" value="UniProtKB-UniRule"/>
</dbReference>
<dbReference type="Gene3D" id="3.40.630.30">
    <property type="match status" value="1"/>
</dbReference>
<dbReference type="InterPro" id="IPR050680">
    <property type="entry name" value="YpeA/RimI_acetyltransf"/>
</dbReference>
<dbReference type="PROSITE" id="PS51186">
    <property type="entry name" value="GNAT"/>
    <property type="match status" value="1"/>
</dbReference>
<comment type="catalytic activity">
    <reaction evidence="5 6">
        <text>N-terminal L-alanyl-[ribosomal protein bS18] + acetyl-CoA = N-terminal N(alpha)-acetyl-L-alanyl-[ribosomal protein bS18] + CoA + H(+)</text>
        <dbReference type="Rhea" id="RHEA:43756"/>
        <dbReference type="Rhea" id="RHEA-COMP:10676"/>
        <dbReference type="Rhea" id="RHEA-COMP:10677"/>
        <dbReference type="ChEBI" id="CHEBI:15378"/>
        <dbReference type="ChEBI" id="CHEBI:57287"/>
        <dbReference type="ChEBI" id="CHEBI:57288"/>
        <dbReference type="ChEBI" id="CHEBI:64718"/>
        <dbReference type="ChEBI" id="CHEBI:83683"/>
        <dbReference type="EC" id="2.3.1.266"/>
    </reaction>
</comment>